<sequence>MALGSVASDGGSNGTGEQAYVDGGRYHLLTALPSVKDGKVAYAKLWPVKGQYKLDVELLDTRTGKTNILPQKAAVNGLGQTGLSKTHVISWLADEVEDAGQMAVRRANHDGSKLLDLSPETGDKALIAFDLTASEEAVTVNSQLPDTQYRDETLPKLWQFEVAGTREGERVSCNRGDQLYAGADTGRRVVWIDGTTSNTDLVLRDRPAGRC</sequence>
<organism evidence="1 2">
    <name type="scientific">Streptomyces candidus</name>
    <dbReference type="NCBI Taxonomy" id="67283"/>
    <lineage>
        <taxon>Bacteria</taxon>
        <taxon>Bacillati</taxon>
        <taxon>Actinomycetota</taxon>
        <taxon>Actinomycetes</taxon>
        <taxon>Kitasatosporales</taxon>
        <taxon>Streptomycetaceae</taxon>
        <taxon>Streptomyces</taxon>
    </lineage>
</organism>
<evidence type="ECO:0000313" key="2">
    <source>
        <dbReference type="Proteomes" id="UP000540423"/>
    </source>
</evidence>
<accession>A0A7X0HH46</accession>
<reference evidence="1 2" key="1">
    <citation type="submission" date="2020-08" db="EMBL/GenBank/DDBJ databases">
        <title>Genomic Encyclopedia of Type Strains, Phase IV (KMG-IV): sequencing the most valuable type-strain genomes for metagenomic binning, comparative biology and taxonomic classification.</title>
        <authorList>
            <person name="Goeker M."/>
        </authorList>
    </citation>
    <scope>NUCLEOTIDE SEQUENCE [LARGE SCALE GENOMIC DNA]</scope>
    <source>
        <strain evidence="1 2">DSM 40141</strain>
    </source>
</reference>
<dbReference type="AlphaFoldDB" id="A0A7X0HH46"/>
<dbReference type="Proteomes" id="UP000540423">
    <property type="component" value="Unassembled WGS sequence"/>
</dbReference>
<proteinExistence type="predicted"/>
<protein>
    <submittedName>
        <fullName evidence="1">Uncharacterized protein</fullName>
    </submittedName>
</protein>
<evidence type="ECO:0000313" key="1">
    <source>
        <dbReference type="EMBL" id="MBB6437544.1"/>
    </source>
</evidence>
<name>A0A7X0HH46_9ACTN</name>
<comment type="caution">
    <text evidence="1">The sequence shown here is derived from an EMBL/GenBank/DDBJ whole genome shotgun (WGS) entry which is preliminary data.</text>
</comment>
<dbReference type="RefSeq" id="WP_185032959.1">
    <property type="nucleotide sequence ID" value="NZ_BNBN01000013.1"/>
</dbReference>
<gene>
    <name evidence="1" type="ORF">HNQ79_004045</name>
</gene>
<dbReference type="EMBL" id="JACHEM010000010">
    <property type="protein sequence ID" value="MBB6437544.1"/>
    <property type="molecule type" value="Genomic_DNA"/>
</dbReference>
<keyword evidence="2" id="KW-1185">Reference proteome</keyword>